<proteinExistence type="predicted"/>
<evidence type="ECO:0000256" key="3">
    <source>
        <dbReference type="ARBA" id="ARBA00023163"/>
    </source>
</evidence>
<evidence type="ECO:0000256" key="2">
    <source>
        <dbReference type="ARBA" id="ARBA00023125"/>
    </source>
</evidence>
<dbReference type="PANTHER" id="PTHR47506">
    <property type="entry name" value="TRANSCRIPTIONAL REGULATORY PROTEIN"/>
    <property type="match status" value="1"/>
</dbReference>
<evidence type="ECO:0000256" key="4">
    <source>
        <dbReference type="PROSITE-ProRule" id="PRU00335"/>
    </source>
</evidence>
<dbReference type="Gene3D" id="1.10.357.10">
    <property type="entry name" value="Tetracycline Repressor, domain 2"/>
    <property type="match status" value="1"/>
</dbReference>
<keyword evidence="7" id="KW-1185">Reference proteome</keyword>
<accession>A0ABP6GS18</accession>
<name>A0ABP6GS18_9ACTN</name>
<dbReference type="PANTHER" id="PTHR47506:SF1">
    <property type="entry name" value="HTH-TYPE TRANSCRIPTIONAL REGULATOR YJDC"/>
    <property type="match status" value="1"/>
</dbReference>
<dbReference type="InterPro" id="IPR009057">
    <property type="entry name" value="Homeodomain-like_sf"/>
</dbReference>
<protein>
    <recommendedName>
        <fullName evidence="5">HTH tetR-type domain-containing protein</fullName>
    </recommendedName>
</protein>
<gene>
    <name evidence="6" type="ORF">GCM10010439_36390</name>
</gene>
<keyword evidence="2 4" id="KW-0238">DNA-binding</keyword>
<dbReference type="RefSeq" id="WP_344451643.1">
    <property type="nucleotide sequence ID" value="NZ_BAAATZ010000013.1"/>
</dbReference>
<dbReference type="InterPro" id="IPR001647">
    <property type="entry name" value="HTH_TetR"/>
</dbReference>
<comment type="caution">
    <text evidence="6">The sequence shown here is derived from an EMBL/GenBank/DDBJ whole genome shotgun (WGS) entry which is preliminary data.</text>
</comment>
<dbReference type="SUPFAM" id="SSF46689">
    <property type="entry name" value="Homeodomain-like"/>
    <property type="match status" value="1"/>
</dbReference>
<keyword evidence="1" id="KW-0805">Transcription regulation</keyword>
<dbReference type="Pfam" id="PF00440">
    <property type="entry name" value="TetR_N"/>
    <property type="match status" value="1"/>
</dbReference>
<feature type="domain" description="HTH tetR-type" evidence="5">
    <location>
        <begin position="21"/>
        <end position="81"/>
    </location>
</feature>
<evidence type="ECO:0000313" key="7">
    <source>
        <dbReference type="Proteomes" id="UP001501842"/>
    </source>
</evidence>
<dbReference type="PROSITE" id="PS50977">
    <property type="entry name" value="HTH_TETR_2"/>
    <property type="match status" value="1"/>
</dbReference>
<keyword evidence="3" id="KW-0804">Transcription</keyword>
<evidence type="ECO:0000256" key="1">
    <source>
        <dbReference type="ARBA" id="ARBA00023015"/>
    </source>
</evidence>
<reference evidence="7" key="1">
    <citation type="journal article" date="2019" name="Int. J. Syst. Evol. Microbiol.">
        <title>The Global Catalogue of Microorganisms (GCM) 10K type strain sequencing project: providing services to taxonomists for standard genome sequencing and annotation.</title>
        <authorList>
            <consortium name="The Broad Institute Genomics Platform"/>
            <consortium name="The Broad Institute Genome Sequencing Center for Infectious Disease"/>
            <person name="Wu L."/>
            <person name="Ma J."/>
        </authorList>
    </citation>
    <scope>NUCLEOTIDE SEQUENCE [LARGE SCALE GENOMIC DNA]</scope>
    <source>
        <strain evidence="7">JCM 8201</strain>
    </source>
</reference>
<organism evidence="6 7">
    <name type="scientific">Actinocorallia aurantiaca</name>
    <dbReference type="NCBI Taxonomy" id="46204"/>
    <lineage>
        <taxon>Bacteria</taxon>
        <taxon>Bacillati</taxon>
        <taxon>Actinomycetota</taxon>
        <taxon>Actinomycetes</taxon>
        <taxon>Streptosporangiales</taxon>
        <taxon>Thermomonosporaceae</taxon>
        <taxon>Actinocorallia</taxon>
    </lineage>
</organism>
<sequence>MSTSRRLPRGRNALPLEEVARLQSERLCKAMAEVMSEKGYVATSVEDVLKRAGVSRLSFYRLYDSKLDCFLAALKRSSGLLTEEVLAGIEALGTDGGPLERYERALAIYFEWLEKEWASTHICLIEAFAAGPEAAAHRRVIQSMMVDLHAGMLGVTDERGLLACRMVVAALQNLVTIPVAENDRETLRAVAPQMVAHVRFLWNSGAFGEGTGPA</sequence>
<evidence type="ECO:0000259" key="5">
    <source>
        <dbReference type="PROSITE" id="PS50977"/>
    </source>
</evidence>
<feature type="DNA-binding region" description="H-T-H motif" evidence="4">
    <location>
        <begin position="44"/>
        <end position="63"/>
    </location>
</feature>
<dbReference type="EMBL" id="BAAATZ010000013">
    <property type="protein sequence ID" value="GAA2728353.1"/>
    <property type="molecule type" value="Genomic_DNA"/>
</dbReference>
<dbReference type="Proteomes" id="UP001501842">
    <property type="component" value="Unassembled WGS sequence"/>
</dbReference>
<evidence type="ECO:0000313" key="6">
    <source>
        <dbReference type="EMBL" id="GAA2728353.1"/>
    </source>
</evidence>